<comment type="caution">
    <text evidence="1">The sequence shown here is derived from an EMBL/GenBank/DDBJ whole genome shotgun (WGS) entry which is preliminary data.</text>
</comment>
<gene>
    <name evidence="1" type="ORF">E7272_10995</name>
</gene>
<evidence type="ECO:0000313" key="2">
    <source>
        <dbReference type="Proteomes" id="UP000766246"/>
    </source>
</evidence>
<name>A0A927UEF3_9FIRM</name>
<dbReference type="CDD" id="cd00371">
    <property type="entry name" value="HMA"/>
    <property type="match status" value="1"/>
</dbReference>
<dbReference type="Gene3D" id="3.30.70.100">
    <property type="match status" value="1"/>
</dbReference>
<dbReference type="Proteomes" id="UP000766246">
    <property type="component" value="Unassembled WGS sequence"/>
</dbReference>
<sequence length="83" mass="9269">MIKTTLKIDGMMCGMCEAHVNDVIRKLVPDAKKVSSSHMKGITTFLSENPVDEHELTAAIAETGYELQSMSTEEYKKKFLGLF</sequence>
<accession>A0A927UEF3</accession>
<dbReference type="SUPFAM" id="SSF55008">
    <property type="entry name" value="HMA, heavy metal-associated domain"/>
    <property type="match status" value="1"/>
</dbReference>
<reference evidence="1" key="1">
    <citation type="submission" date="2019-04" db="EMBL/GenBank/DDBJ databases">
        <title>Evolution of Biomass-Degrading Anaerobic Consortia Revealed by Metagenomics.</title>
        <authorList>
            <person name="Peng X."/>
        </authorList>
    </citation>
    <scope>NUCLEOTIDE SEQUENCE</scope>
    <source>
        <strain evidence="1">SIG311</strain>
    </source>
</reference>
<dbReference type="InterPro" id="IPR036163">
    <property type="entry name" value="HMA_dom_sf"/>
</dbReference>
<dbReference type="EMBL" id="SVER01000030">
    <property type="protein sequence ID" value="MBE5920352.1"/>
    <property type="molecule type" value="Genomic_DNA"/>
</dbReference>
<protein>
    <submittedName>
        <fullName evidence="1">ATPase P</fullName>
    </submittedName>
</protein>
<proteinExistence type="predicted"/>
<evidence type="ECO:0000313" key="1">
    <source>
        <dbReference type="EMBL" id="MBE5920352.1"/>
    </source>
</evidence>
<dbReference type="AlphaFoldDB" id="A0A927UEF3"/>
<dbReference type="InterPro" id="IPR006121">
    <property type="entry name" value="HMA_dom"/>
</dbReference>
<organism evidence="1 2">
    <name type="scientific">Pseudobutyrivibrio ruminis</name>
    <dbReference type="NCBI Taxonomy" id="46206"/>
    <lineage>
        <taxon>Bacteria</taxon>
        <taxon>Bacillati</taxon>
        <taxon>Bacillota</taxon>
        <taxon>Clostridia</taxon>
        <taxon>Lachnospirales</taxon>
        <taxon>Lachnospiraceae</taxon>
        <taxon>Pseudobutyrivibrio</taxon>
    </lineage>
</organism>
<dbReference type="GO" id="GO:0046872">
    <property type="term" value="F:metal ion binding"/>
    <property type="evidence" value="ECO:0007669"/>
    <property type="project" value="InterPro"/>
</dbReference>